<evidence type="ECO:0000313" key="3">
    <source>
        <dbReference type="Proteomes" id="UP000009026"/>
    </source>
</evidence>
<feature type="compositionally biased region" description="Basic and acidic residues" evidence="1">
    <location>
        <begin position="20"/>
        <end position="30"/>
    </location>
</feature>
<evidence type="ECO:0000313" key="2">
    <source>
        <dbReference type="EMBL" id="AKQ64567.1"/>
    </source>
</evidence>
<feature type="region of interest" description="Disordered" evidence="1">
    <location>
        <begin position="1"/>
        <end position="62"/>
    </location>
</feature>
<evidence type="ECO:0000256" key="1">
    <source>
        <dbReference type="SAM" id="MobiDB-lite"/>
    </source>
</evidence>
<gene>
    <name evidence="2" type="ORF">A176_001479</name>
</gene>
<proteinExistence type="predicted"/>
<dbReference type="EMBL" id="CP012109">
    <property type="protein sequence ID" value="AKQ64567.1"/>
    <property type="molecule type" value="Genomic_DNA"/>
</dbReference>
<accession>A0A0H4X9M8</accession>
<dbReference type="OrthoDB" id="5383153at2"/>
<organism evidence="2 3">
    <name type="scientific">Pseudomyxococcus hansupus</name>
    <dbReference type="NCBI Taxonomy" id="1297742"/>
    <lineage>
        <taxon>Bacteria</taxon>
        <taxon>Pseudomonadati</taxon>
        <taxon>Myxococcota</taxon>
        <taxon>Myxococcia</taxon>
        <taxon>Myxococcales</taxon>
        <taxon>Cystobacterineae</taxon>
        <taxon>Myxococcaceae</taxon>
        <taxon>Pseudomyxococcus</taxon>
    </lineage>
</organism>
<name>A0A0H4X9M8_9BACT</name>
<protein>
    <submittedName>
        <fullName evidence="2">Uncharacterized protein</fullName>
    </submittedName>
</protein>
<keyword evidence="3" id="KW-1185">Reference proteome</keyword>
<reference evidence="2 3" key="1">
    <citation type="journal article" date="2016" name="PLoS ONE">
        <title>Complete Genome Sequence and Comparative Genomics of a Novel Myxobacterium Myxococcus hansupus.</title>
        <authorList>
            <person name="Sharma G."/>
            <person name="Narwani T."/>
            <person name="Subramanian S."/>
        </authorList>
    </citation>
    <scope>NUCLEOTIDE SEQUENCE [LARGE SCALE GENOMIC DNA]</scope>
    <source>
        <strain evidence="3">mixupus</strain>
    </source>
</reference>
<feature type="compositionally biased region" description="Basic and acidic residues" evidence="1">
    <location>
        <begin position="43"/>
        <end position="62"/>
    </location>
</feature>
<dbReference type="PATRIC" id="fig|1297742.4.peg.1496"/>
<dbReference type="KEGG" id="mym:A176_001479"/>
<dbReference type="AlphaFoldDB" id="A0A0H4X9M8"/>
<dbReference type="RefSeq" id="WP_002634735.1">
    <property type="nucleotide sequence ID" value="NZ_CP012109.1"/>
</dbReference>
<sequence>MPDIETQRPLVEPSDDALEWQDRYMEEEPGHTPGSAEGDDDDTPLRSHPYPDPDHTPGRAEG</sequence>
<dbReference type="Proteomes" id="UP000009026">
    <property type="component" value="Chromosome"/>
</dbReference>